<evidence type="ECO:0000313" key="2">
    <source>
        <dbReference type="Proteomes" id="UP001277972"/>
    </source>
</evidence>
<proteinExistence type="predicted"/>
<organism evidence="1 2">
    <name type="scientific">Gracilibacillus pellucidus</name>
    <dbReference type="NCBI Taxonomy" id="3095368"/>
    <lineage>
        <taxon>Bacteria</taxon>
        <taxon>Bacillati</taxon>
        <taxon>Bacillota</taxon>
        <taxon>Bacilli</taxon>
        <taxon>Bacillales</taxon>
        <taxon>Bacillaceae</taxon>
        <taxon>Gracilibacillus</taxon>
    </lineage>
</organism>
<dbReference type="EMBL" id="JAWZSR010000006">
    <property type="protein sequence ID" value="MDX8046626.1"/>
    <property type="molecule type" value="Genomic_DNA"/>
</dbReference>
<gene>
    <name evidence="1" type="ORF">SH601_11605</name>
</gene>
<reference evidence="1" key="1">
    <citation type="submission" date="2023-11" db="EMBL/GenBank/DDBJ databases">
        <title>Gracilibacillus pellucida a moderately halophilic bacterium isolated from saline soil in Xinjiang province.</title>
        <authorList>
            <person name="Zhang Z."/>
            <person name="Tan F."/>
            <person name="Wang Y."/>
            <person name="Xia M."/>
        </authorList>
    </citation>
    <scope>NUCLEOTIDE SEQUENCE</scope>
    <source>
        <strain evidence="1">S3-1-1</strain>
    </source>
</reference>
<keyword evidence="2" id="KW-1185">Reference proteome</keyword>
<dbReference type="Proteomes" id="UP001277972">
    <property type="component" value="Unassembled WGS sequence"/>
</dbReference>
<protein>
    <submittedName>
        <fullName evidence="1">Uncharacterized protein</fullName>
    </submittedName>
</protein>
<accession>A0ACC6M6L5</accession>
<sequence length="43" mass="4974">MNQIGWTSLVIPDGYDVFDIDDQQEEQVIFEALYAAEFKLHAI</sequence>
<name>A0ACC6M6L5_9BACI</name>
<evidence type="ECO:0000313" key="1">
    <source>
        <dbReference type="EMBL" id="MDX8046626.1"/>
    </source>
</evidence>
<comment type="caution">
    <text evidence="1">The sequence shown here is derived from an EMBL/GenBank/DDBJ whole genome shotgun (WGS) entry which is preliminary data.</text>
</comment>